<protein>
    <recommendedName>
        <fullName evidence="4">DUF5330 domain-containing protein</fullName>
    </recommendedName>
</protein>
<dbReference type="Pfam" id="PF17264">
    <property type="entry name" value="DUF5330"/>
    <property type="match status" value="1"/>
</dbReference>
<proteinExistence type="predicted"/>
<name>A0A0A8K650_9HYPH</name>
<dbReference type="KEGG" id="mcg:GL4_2588"/>
<dbReference type="Proteomes" id="UP000031643">
    <property type="component" value="Chromosome"/>
</dbReference>
<feature type="region of interest" description="Disordered" evidence="1">
    <location>
        <begin position="81"/>
        <end position="147"/>
    </location>
</feature>
<evidence type="ECO:0000256" key="1">
    <source>
        <dbReference type="SAM" id="MobiDB-lite"/>
    </source>
</evidence>
<dbReference type="AlphaFoldDB" id="A0A0A8K650"/>
<accession>A0A0A8K650</accession>
<feature type="compositionally biased region" description="Polar residues" evidence="1">
    <location>
        <begin position="124"/>
        <end position="134"/>
    </location>
</feature>
<evidence type="ECO:0000313" key="3">
    <source>
        <dbReference type="Proteomes" id="UP000031643"/>
    </source>
</evidence>
<evidence type="ECO:0000313" key="2">
    <source>
        <dbReference type="EMBL" id="BAQ18022.1"/>
    </source>
</evidence>
<reference evidence="2 3" key="1">
    <citation type="submission" date="2014-09" db="EMBL/GenBank/DDBJ databases">
        <title>Genome sequencing of Methyloceanibacter caenitepidi Gela4.</title>
        <authorList>
            <person name="Takeuchi M."/>
            <person name="Susumu S."/>
            <person name="Kamagata Y."/>
            <person name="Oshima K."/>
            <person name="Hattori M."/>
            <person name="Iwasaki W."/>
        </authorList>
    </citation>
    <scope>NUCLEOTIDE SEQUENCE [LARGE SCALE GENOMIC DNA]</scope>
    <source>
        <strain evidence="2 3">Gela4</strain>
    </source>
</reference>
<evidence type="ECO:0008006" key="4">
    <source>
        <dbReference type="Google" id="ProtNLM"/>
    </source>
</evidence>
<dbReference type="InterPro" id="IPR035220">
    <property type="entry name" value="DUF5330"/>
</dbReference>
<dbReference type="STRING" id="1384459.GL4_2588"/>
<dbReference type="OrthoDB" id="7923950at2"/>
<dbReference type="RefSeq" id="WP_045368050.1">
    <property type="nucleotide sequence ID" value="NZ_AP014648.1"/>
</dbReference>
<gene>
    <name evidence="2" type="ORF">GL4_2588</name>
</gene>
<organism evidence="2 3">
    <name type="scientific">Methyloceanibacter caenitepidi</name>
    <dbReference type="NCBI Taxonomy" id="1384459"/>
    <lineage>
        <taxon>Bacteria</taxon>
        <taxon>Pseudomonadati</taxon>
        <taxon>Pseudomonadota</taxon>
        <taxon>Alphaproteobacteria</taxon>
        <taxon>Hyphomicrobiales</taxon>
        <taxon>Hyphomicrobiaceae</taxon>
        <taxon>Methyloceanibacter</taxon>
    </lineage>
</organism>
<dbReference type="HOGENOM" id="CLU_1989584_0_0_5"/>
<sequence>MMFLIRSAFWLVVLILLIPTDGEQQKKIYGMAQTAVADIRSFCVRNPETCDSGQFAINVLVQKAQYGAHMVQSLVNDQTGTFAPARYPRDSQQAAANRPSAHQGPVDNSVMPVPSAVPIEPTPWINSGSQNTLSPEDLETEWSGPNV</sequence>
<dbReference type="EMBL" id="AP014648">
    <property type="protein sequence ID" value="BAQ18022.1"/>
    <property type="molecule type" value="Genomic_DNA"/>
</dbReference>
<keyword evidence="3" id="KW-1185">Reference proteome</keyword>